<dbReference type="InterPro" id="IPR036271">
    <property type="entry name" value="Tet_transcr_reg_TetR-rel_C_sf"/>
</dbReference>
<dbReference type="InterPro" id="IPR050109">
    <property type="entry name" value="HTH-type_TetR-like_transc_reg"/>
</dbReference>
<dbReference type="SUPFAM" id="SSF48498">
    <property type="entry name" value="Tetracyclin repressor-like, C-terminal domain"/>
    <property type="match status" value="1"/>
</dbReference>
<accession>A0A938YNF9</accession>
<dbReference type="RefSeq" id="WP_205258071.1">
    <property type="nucleotide sequence ID" value="NZ_BAAAPV010000002.1"/>
</dbReference>
<feature type="DNA-binding region" description="H-T-H motif" evidence="2">
    <location>
        <begin position="29"/>
        <end position="48"/>
    </location>
</feature>
<dbReference type="Pfam" id="PF17926">
    <property type="entry name" value="TetR_C_21"/>
    <property type="match status" value="1"/>
</dbReference>
<sequence>MVRDGEASRRRLLAAAAAEFAQHGIVGARVDRIAASSGVNKAQMYAWFGSKDGLFDAVFDDQLHGIVDSVPFDADDLPGYAVRLYDSYLAAPELVRLASWNRLERVPTGDLLSGHRELSEPKNRAIARAQEQGRILAGIRPDEVYSLVIALAGTWSPVSATYTASAADGGADHERRRAALRLVVTRALGP</sequence>
<feature type="domain" description="HTH tetR-type" evidence="3">
    <location>
        <begin position="6"/>
        <end position="66"/>
    </location>
</feature>
<dbReference type="InterPro" id="IPR041467">
    <property type="entry name" value="Sco4008_C"/>
</dbReference>
<keyword evidence="1 2" id="KW-0238">DNA-binding</keyword>
<evidence type="ECO:0000256" key="2">
    <source>
        <dbReference type="PROSITE-ProRule" id="PRU00335"/>
    </source>
</evidence>
<dbReference type="SUPFAM" id="SSF46689">
    <property type="entry name" value="Homeodomain-like"/>
    <property type="match status" value="1"/>
</dbReference>
<dbReference type="Pfam" id="PF00440">
    <property type="entry name" value="TetR_N"/>
    <property type="match status" value="1"/>
</dbReference>
<dbReference type="Gene3D" id="1.10.357.10">
    <property type="entry name" value="Tetracycline Repressor, domain 2"/>
    <property type="match status" value="1"/>
</dbReference>
<comment type="caution">
    <text evidence="4">The sequence shown here is derived from an EMBL/GenBank/DDBJ whole genome shotgun (WGS) entry which is preliminary data.</text>
</comment>
<dbReference type="PROSITE" id="PS50977">
    <property type="entry name" value="HTH_TETR_2"/>
    <property type="match status" value="1"/>
</dbReference>
<dbReference type="PANTHER" id="PTHR30328:SF54">
    <property type="entry name" value="HTH-TYPE TRANSCRIPTIONAL REPRESSOR SCO4008"/>
    <property type="match status" value="1"/>
</dbReference>
<dbReference type="InterPro" id="IPR009057">
    <property type="entry name" value="Homeodomain-like_sf"/>
</dbReference>
<dbReference type="EMBL" id="JAERWL010000014">
    <property type="protein sequence ID" value="MBM9477948.1"/>
    <property type="molecule type" value="Genomic_DNA"/>
</dbReference>
<keyword evidence="5" id="KW-1185">Reference proteome</keyword>
<evidence type="ECO:0000256" key="1">
    <source>
        <dbReference type="ARBA" id="ARBA00023125"/>
    </source>
</evidence>
<evidence type="ECO:0000259" key="3">
    <source>
        <dbReference type="PROSITE" id="PS50977"/>
    </source>
</evidence>
<dbReference type="PANTHER" id="PTHR30328">
    <property type="entry name" value="TRANSCRIPTIONAL REPRESSOR"/>
    <property type="match status" value="1"/>
</dbReference>
<proteinExistence type="predicted"/>
<name>A0A938YNF9_9ACTN</name>
<dbReference type="PRINTS" id="PR00455">
    <property type="entry name" value="HTHTETR"/>
</dbReference>
<dbReference type="Proteomes" id="UP000663801">
    <property type="component" value="Unassembled WGS sequence"/>
</dbReference>
<dbReference type="AlphaFoldDB" id="A0A938YNF9"/>
<protein>
    <submittedName>
        <fullName evidence="4">TetR family transcriptional regulator</fullName>
    </submittedName>
</protein>
<gene>
    <name evidence="4" type="ORF">JL107_15980</name>
</gene>
<dbReference type="InterPro" id="IPR001647">
    <property type="entry name" value="HTH_TetR"/>
</dbReference>
<dbReference type="GO" id="GO:0006355">
    <property type="term" value="P:regulation of DNA-templated transcription"/>
    <property type="evidence" value="ECO:0007669"/>
    <property type="project" value="UniProtKB-ARBA"/>
</dbReference>
<dbReference type="GO" id="GO:0003677">
    <property type="term" value="F:DNA binding"/>
    <property type="evidence" value="ECO:0007669"/>
    <property type="project" value="UniProtKB-UniRule"/>
</dbReference>
<organism evidence="4 5">
    <name type="scientific">Nakamurella flavida</name>
    <dbReference type="NCBI Taxonomy" id="363630"/>
    <lineage>
        <taxon>Bacteria</taxon>
        <taxon>Bacillati</taxon>
        <taxon>Actinomycetota</taxon>
        <taxon>Actinomycetes</taxon>
        <taxon>Nakamurellales</taxon>
        <taxon>Nakamurellaceae</taxon>
        <taxon>Nakamurella</taxon>
    </lineage>
</organism>
<evidence type="ECO:0000313" key="4">
    <source>
        <dbReference type="EMBL" id="MBM9477948.1"/>
    </source>
</evidence>
<reference evidence="4" key="1">
    <citation type="submission" date="2021-01" db="EMBL/GenBank/DDBJ databases">
        <title>KCTC 19127 draft genome.</title>
        <authorList>
            <person name="An D."/>
        </authorList>
    </citation>
    <scope>NUCLEOTIDE SEQUENCE</scope>
    <source>
        <strain evidence="4">KCTC 19127</strain>
    </source>
</reference>
<evidence type="ECO:0000313" key="5">
    <source>
        <dbReference type="Proteomes" id="UP000663801"/>
    </source>
</evidence>